<evidence type="ECO:0000256" key="7">
    <source>
        <dbReference type="ARBA" id="ARBA00023018"/>
    </source>
</evidence>
<dbReference type="CDD" id="cd15294">
    <property type="entry name" value="7tmC_GABA-B-R2"/>
    <property type="match status" value="1"/>
</dbReference>
<comment type="subcellular location">
    <subcellularLocation>
        <location evidence="16">Postsynaptic cell membrane</location>
        <topology evidence="16">Multi-pass membrane protein</topology>
    </subcellularLocation>
</comment>
<evidence type="ECO:0000256" key="4">
    <source>
        <dbReference type="ARBA" id="ARBA00022692"/>
    </source>
</evidence>
<gene>
    <name evidence="22" type="ORF">PUN28_002345</name>
</gene>
<keyword evidence="7" id="KW-0770">Synapse</keyword>
<evidence type="ECO:0000256" key="8">
    <source>
        <dbReference type="ARBA" id="ARBA00023040"/>
    </source>
</evidence>
<dbReference type="InterPro" id="IPR001828">
    <property type="entry name" value="ANF_lig-bd_rcpt"/>
</dbReference>
<dbReference type="PRINTS" id="PR01176">
    <property type="entry name" value="GABABRECEPTR"/>
</dbReference>
<dbReference type="InterPro" id="IPR017978">
    <property type="entry name" value="GPCR_3_C"/>
</dbReference>
<evidence type="ECO:0000256" key="5">
    <source>
        <dbReference type="ARBA" id="ARBA00022729"/>
    </source>
</evidence>
<keyword evidence="10 20" id="KW-0472">Membrane</keyword>
<evidence type="ECO:0000256" key="14">
    <source>
        <dbReference type="ARBA" id="ARBA00023224"/>
    </source>
</evidence>
<dbReference type="InterPro" id="IPR002455">
    <property type="entry name" value="GPCR3_GABA-B"/>
</dbReference>
<evidence type="ECO:0000259" key="21">
    <source>
        <dbReference type="PROSITE" id="PS50259"/>
    </source>
</evidence>
<keyword evidence="2" id="KW-1003">Cell membrane</keyword>
<keyword evidence="4 20" id="KW-0812">Transmembrane</keyword>
<keyword evidence="13" id="KW-0325">Glycoprotein</keyword>
<dbReference type="FunFam" id="3.40.50.2300:FF:000063">
    <property type="entry name" value="Gamma-aminobutyric acid type B receptor subunit"/>
    <property type="match status" value="1"/>
</dbReference>
<evidence type="ECO:0000313" key="23">
    <source>
        <dbReference type="Proteomes" id="UP001430953"/>
    </source>
</evidence>
<keyword evidence="5" id="KW-0732">Signal</keyword>
<keyword evidence="23" id="KW-1185">Reference proteome</keyword>
<protein>
    <recommendedName>
        <fullName evidence="17">Gamma-aminobutyric acid type B receptor subunit 2</fullName>
    </recommendedName>
    <alternativeName>
        <fullName evidence="18">G-protein coupled receptor 51</fullName>
    </alternativeName>
</protein>
<keyword evidence="8" id="KW-0297">G-protein coupled receptor</keyword>
<dbReference type="AlphaFoldDB" id="A0AAW2GTW5"/>
<feature type="transmembrane region" description="Helical" evidence="20">
    <location>
        <begin position="737"/>
        <end position="759"/>
    </location>
</feature>
<feature type="transmembrane region" description="Helical" evidence="20">
    <location>
        <begin position="536"/>
        <end position="555"/>
    </location>
</feature>
<evidence type="ECO:0000313" key="22">
    <source>
        <dbReference type="EMBL" id="KAL0130651.1"/>
    </source>
</evidence>
<dbReference type="Pfam" id="PF01094">
    <property type="entry name" value="ANF_receptor"/>
    <property type="match status" value="1"/>
</dbReference>
<evidence type="ECO:0000256" key="12">
    <source>
        <dbReference type="ARBA" id="ARBA00023170"/>
    </source>
</evidence>
<dbReference type="Gene3D" id="3.40.50.2300">
    <property type="match status" value="2"/>
</dbReference>
<organism evidence="22 23">
    <name type="scientific">Cardiocondyla obscurior</name>
    <dbReference type="NCBI Taxonomy" id="286306"/>
    <lineage>
        <taxon>Eukaryota</taxon>
        <taxon>Metazoa</taxon>
        <taxon>Ecdysozoa</taxon>
        <taxon>Arthropoda</taxon>
        <taxon>Hexapoda</taxon>
        <taxon>Insecta</taxon>
        <taxon>Pterygota</taxon>
        <taxon>Neoptera</taxon>
        <taxon>Endopterygota</taxon>
        <taxon>Hymenoptera</taxon>
        <taxon>Apocrita</taxon>
        <taxon>Aculeata</taxon>
        <taxon>Formicoidea</taxon>
        <taxon>Formicidae</taxon>
        <taxon>Myrmicinae</taxon>
        <taxon>Cardiocondyla</taxon>
    </lineage>
</organism>
<dbReference type="GO" id="GO:0007214">
    <property type="term" value="P:gamma-aminobutyric acid signaling pathway"/>
    <property type="evidence" value="ECO:0007669"/>
    <property type="project" value="TreeGrafter"/>
</dbReference>
<dbReference type="EMBL" id="JADYXP020000002">
    <property type="protein sequence ID" value="KAL0130651.1"/>
    <property type="molecule type" value="Genomic_DNA"/>
</dbReference>
<evidence type="ECO:0000256" key="15">
    <source>
        <dbReference type="ARBA" id="ARBA00023257"/>
    </source>
</evidence>
<name>A0AAW2GTW5_9HYME</name>
<evidence type="ECO:0000256" key="20">
    <source>
        <dbReference type="SAM" id="Phobius"/>
    </source>
</evidence>
<dbReference type="InterPro" id="IPR028082">
    <property type="entry name" value="Peripla_BP_I"/>
</dbReference>
<dbReference type="PRINTS" id="PR01177">
    <property type="entry name" value="GABAB1RECPTR"/>
</dbReference>
<dbReference type="GO" id="GO:0038039">
    <property type="term" value="C:G protein-coupled receptor heterodimeric complex"/>
    <property type="evidence" value="ECO:0007669"/>
    <property type="project" value="TreeGrafter"/>
</dbReference>
<evidence type="ECO:0000256" key="11">
    <source>
        <dbReference type="ARBA" id="ARBA00023157"/>
    </source>
</evidence>
<comment type="similarity">
    <text evidence="1">Belongs to the G-protein coupled receptor 3 family. GABA-B receptor subfamily.</text>
</comment>
<accession>A0AAW2GTW5</accession>
<evidence type="ECO:0000256" key="13">
    <source>
        <dbReference type="ARBA" id="ARBA00023180"/>
    </source>
</evidence>
<evidence type="ECO:0000256" key="19">
    <source>
        <dbReference type="SAM" id="MobiDB-lite"/>
    </source>
</evidence>
<evidence type="ECO:0000256" key="3">
    <source>
        <dbReference type="ARBA" id="ARBA00022553"/>
    </source>
</evidence>
<keyword evidence="6 20" id="KW-1133">Transmembrane helix</keyword>
<keyword evidence="3" id="KW-0597">Phosphoprotein</keyword>
<dbReference type="GO" id="GO:0004965">
    <property type="term" value="F:G protein-coupled GABA receptor activity"/>
    <property type="evidence" value="ECO:0007669"/>
    <property type="project" value="InterPro"/>
</dbReference>
<feature type="transmembrane region" description="Helical" evidence="20">
    <location>
        <begin position="673"/>
        <end position="694"/>
    </location>
</feature>
<proteinExistence type="inferred from homology"/>
<comment type="caution">
    <text evidence="22">The sequence shown here is derived from an EMBL/GenBank/DDBJ whole genome shotgun (WGS) entry which is preliminary data.</text>
</comment>
<dbReference type="FunFam" id="3.40.50.2300:FF:000072">
    <property type="entry name" value="Gamma-aminobutyric acid type B receptor subunit 2"/>
    <property type="match status" value="1"/>
</dbReference>
<dbReference type="CDD" id="cd06366">
    <property type="entry name" value="PBP1_GABAb_receptor"/>
    <property type="match status" value="1"/>
</dbReference>
<feature type="transmembrane region" description="Helical" evidence="20">
    <location>
        <begin position="714"/>
        <end position="731"/>
    </location>
</feature>
<dbReference type="PROSITE" id="PS50259">
    <property type="entry name" value="G_PROTEIN_RECEP_F3_4"/>
    <property type="match status" value="1"/>
</dbReference>
<evidence type="ECO:0000256" key="9">
    <source>
        <dbReference type="ARBA" id="ARBA00023054"/>
    </source>
</evidence>
<evidence type="ECO:0000256" key="17">
    <source>
        <dbReference type="ARBA" id="ARBA00073785"/>
    </source>
</evidence>
<reference evidence="22 23" key="1">
    <citation type="submission" date="2023-03" db="EMBL/GenBank/DDBJ databases">
        <title>High recombination rates correlate with genetic variation in Cardiocondyla obscurior ants.</title>
        <authorList>
            <person name="Errbii M."/>
        </authorList>
    </citation>
    <scope>NUCLEOTIDE SEQUENCE [LARGE SCALE GENOMIC DNA]</scope>
    <source>
        <strain evidence="22">Alpha-2009</strain>
        <tissue evidence="22">Whole body</tissue>
    </source>
</reference>
<feature type="domain" description="G-protein coupled receptors family 3 profile" evidence="21">
    <location>
        <begin position="499"/>
        <end position="781"/>
    </location>
</feature>
<dbReference type="GO" id="GO:0045211">
    <property type="term" value="C:postsynaptic membrane"/>
    <property type="evidence" value="ECO:0007669"/>
    <property type="project" value="UniProtKB-SubCell"/>
</dbReference>
<keyword evidence="15" id="KW-0628">Postsynaptic cell membrane</keyword>
<evidence type="ECO:0000256" key="6">
    <source>
        <dbReference type="ARBA" id="ARBA00022989"/>
    </source>
</evidence>
<dbReference type="Pfam" id="PF00003">
    <property type="entry name" value="7tm_3"/>
    <property type="match status" value="1"/>
</dbReference>
<dbReference type="InterPro" id="IPR017979">
    <property type="entry name" value="GPCR_3_CS"/>
</dbReference>
<feature type="transmembrane region" description="Helical" evidence="20">
    <location>
        <begin position="497"/>
        <end position="524"/>
    </location>
</feature>
<feature type="transmembrane region" description="Helical" evidence="20">
    <location>
        <begin position="615"/>
        <end position="636"/>
    </location>
</feature>
<dbReference type="SUPFAM" id="SSF53822">
    <property type="entry name" value="Periplasmic binding protein-like I"/>
    <property type="match status" value="1"/>
</dbReference>
<dbReference type="PROSITE" id="PS00981">
    <property type="entry name" value="G_PROTEIN_RECEP_F3_3"/>
    <property type="match status" value="1"/>
</dbReference>
<evidence type="ECO:0000256" key="10">
    <source>
        <dbReference type="ARBA" id="ARBA00023136"/>
    </source>
</evidence>
<evidence type="ECO:0000256" key="18">
    <source>
        <dbReference type="ARBA" id="ARBA00083903"/>
    </source>
</evidence>
<keyword evidence="14" id="KW-0807">Transducer</keyword>
<keyword evidence="9" id="KW-0175">Coiled coil</keyword>
<keyword evidence="12" id="KW-0675">Receptor</keyword>
<evidence type="ECO:0000256" key="1">
    <source>
        <dbReference type="ARBA" id="ARBA00008991"/>
    </source>
</evidence>
<feature type="compositionally biased region" description="Basic and acidic residues" evidence="19">
    <location>
        <begin position="960"/>
        <end position="972"/>
    </location>
</feature>
<evidence type="ECO:0000256" key="2">
    <source>
        <dbReference type="ARBA" id="ARBA00022475"/>
    </source>
</evidence>
<dbReference type="PANTHER" id="PTHR10519">
    <property type="entry name" value="GABA-B RECEPTOR"/>
    <property type="match status" value="1"/>
</dbReference>
<keyword evidence="11" id="KW-1015">Disulfide bond</keyword>
<dbReference type="Proteomes" id="UP001430953">
    <property type="component" value="Unassembled WGS sequence"/>
</dbReference>
<sequence length="1134" mass="128441">MKARVATTSRDVVGTDWVKRRGRNGMRTPEEMSAAIGARSRRRSLMLLAAIAFCCWHQLIGECVGQKPINLGGSKKRDVYIAGFFPYGNHVPEGHIGRGVMPAVKLAVEHINEHPTILRDYRLHMWWNDTECSAAVGMKAFFDMMHNGPHKVILFGGACTQVTDPIAKASKHWRLTQLSYADTHPMFTTDSFPNFFRVVPSENALNAPRVALLLHFNWTRVGTIYQNEPRYALVHNRLVADLDEEKMELVETQSFATEVTTALEKLKERDVRILLGNFNEAWARRIFCEAYRFGLYGRKYQWVIIGTYTREWWLRPGGGCAPSELSKALHGVILTDLLPLTTEEQHTTSGITPDQYQEEYDSRRGNEYSRFHGYTYDGIWTVALAVKHVARRIRHIHRNQTISDFRYRDALWEKLFLDALRNTSFDGVTGPVRFYENERKAYILLKQFLDGREVNVGEYDSITGVLNLTRREAPLWNGKSPPKDRTVRIIEHSTVDITLYAVLASAASVGIVLASIFLAINIRYRNQRYIKMSSPHLNNLIIIGCMLTYSSVIFLGLDSQLSSVAAFPYICTARAWLLMAGFSLAFGSMFSKTWRVHSIFTDVKLNKKVIKDYQLFMVVGILLAVDLTIMTTWQVADPFYRAIKQMEPYHHPNSEDIIIIPENEYCQSDQMNIYLFCIYAYKGLLMIFGAFLAWETRHVSIPALNDSKYVGMSVYNVVIMCVTGAAISFVLTDKQDAMFIMLAVFIIFCSTATLCLVFIPKVIELRRNPQGAINKRTRATLRPMLKIRRDSTVSELDERLKEAKLTNKKFRKQLLQKDSELQGFLRRMGEEPEIETQETVDTLPVPKPEEAVKKEGPSITTETTDVSMSMCSLNSSTVSQPEGDYVNVDQVAKKRASLSKATSIIDNERVAVTSQTIEESSSPGAMTADVPPPSLSLITTTTAITTTTGTHMRHTCGADASRRRSVPDEAKAGEPLSKRYRSPEPLPSEAVTTRYGFVPPVVEETDSVILEETEIARHVCRVRRRSKDERRAKLSTPPPTKNVSFGELHEQSYIEHVMPFSLQYVPNHRHGGSAMNVSKMYSAVSDGELLDLTILPIFQKLLTERHKSTARRGYRSNIASCPNISIKCDIVEYL</sequence>
<dbReference type="PANTHER" id="PTHR10519:SF74">
    <property type="entry name" value="GAMMA-AMINOBUTYRIC ACID TYPE B RECEPTOR SUBUNIT 2"/>
    <property type="match status" value="1"/>
</dbReference>
<feature type="region of interest" description="Disordered" evidence="19">
    <location>
        <begin position="951"/>
        <end position="991"/>
    </location>
</feature>
<evidence type="ECO:0000256" key="16">
    <source>
        <dbReference type="ARBA" id="ARBA00034104"/>
    </source>
</evidence>